<name>A0ABS1EAI5_9BURK</name>
<proteinExistence type="predicted"/>
<gene>
    <name evidence="1" type="ORF">JHL22_01730</name>
</gene>
<evidence type="ECO:0000313" key="1">
    <source>
        <dbReference type="EMBL" id="MBK1779930.1"/>
    </source>
</evidence>
<comment type="caution">
    <text evidence="1">The sequence shown here is derived from an EMBL/GenBank/DDBJ whole genome shotgun (WGS) entry which is preliminary data.</text>
</comment>
<keyword evidence="2" id="KW-1185">Reference proteome</keyword>
<dbReference type="Proteomes" id="UP000635316">
    <property type="component" value="Unassembled WGS sequence"/>
</dbReference>
<organism evidence="1 2">
    <name type="scientific">Advenella mandrilli</name>
    <dbReference type="NCBI Taxonomy" id="2800330"/>
    <lineage>
        <taxon>Bacteria</taxon>
        <taxon>Pseudomonadati</taxon>
        <taxon>Pseudomonadota</taxon>
        <taxon>Betaproteobacteria</taxon>
        <taxon>Burkholderiales</taxon>
        <taxon>Alcaligenaceae</taxon>
    </lineage>
</organism>
<reference evidence="1 2" key="1">
    <citation type="submission" date="2020-12" db="EMBL/GenBank/DDBJ databases">
        <authorList>
            <person name="Lu T."/>
            <person name="Wang Q."/>
            <person name="Han X."/>
        </authorList>
    </citation>
    <scope>NUCLEOTIDE SEQUENCE [LARGE SCALE GENOMIC DNA]</scope>
    <source>
        <strain evidence="1 2">WQ 585</strain>
    </source>
</reference>
<dbReference type="EMBL" id="JAENGP010000002">
    <property type="protein sequence ID" value="MBK1779930.1"/>
    <property type="molecule type" value="Genomic_DNA"/>
</dbReference>
<protein>
    <submittedName>
        <fullName evidence="1">Uncharacterized protein</fullName>
    </submittedName>
</protein>
<accession>A0ABS1EAI5</accession>
<dbReference type="RefSeq" id="WP_200233191.1">
    <property type="nucleotide sequence ID" value="NZ_JAENGP010000002.1"/>
</dbReference>
<evidence type="ECO:0000313" key="2">
    <source>
        <dbReference type="Proteomes" id="UP000635316"/>
    </source>
</evidence>
<sequence>MNYTSMKGNLLMSWRFLFISLLIFAGLATWGGIQAGEWLIAHTPTTANIPNVSEFDPPPQVDQFGRPVLRQPQQPLMSGAQGVPESPTGIDWAVTASQKSDILTASSSQYNPNVTIGTASGRIDAAPIQTTPITRPTQVPGTSGGGYAWESAFHREVAHCRTLGFFERPTCLGKVREQYCGANNAWGKVKDCPQR</sequence>